<sequence>MIKDGDYQGPVFYQNKKSKVKRDFRQGMTRRSVVDRSLEEPAIHRKHPQAGRNFIKNQAEERDQRISSEEADPTLKVTNEEQIPFLKTKKNNEHLLQEEKLIERLNERSKLDLERQKSYNDSLPRSLSHHQELLRSQENREIDERLDNIDHSLETVGRIQAQYRDEEKKLQVNREVLLRLIKDKESFLLFE</sequence>
<accession>A0ABS0LTH7</accession>
<protein>
    <recommendedName>
        <fullName evidence="3">Enkurin domain-containing protein</fullName>
    </recommendedName>
</protein>
<evidence type="ECO:0000313" key="2">
    <source>
        <dbReference type="Proteomes" id="UP000721415"/>
    </source>
</evidence>
<reference evidence="1 2" key="1">
    <citation type="submission" date="2020-07" db="EMBL/GenBank/DDBJ databases">
        <title>Facklamia lactis sp. nov., isolated from raw milk.</title>
        <authorList>
            <person name="Doll E.V."/>
            <person name="Huptas C."/>
            <person name="Staib L."/>
            <person name="Wenning M."/>
            <person name="Scherer S."/>
        </authorList>
    </citation>
    <scope>NUCLEOTIDE SEQUENCE [LARGE SCALE GENOMIC DNA]</scope>
    <source>
        <strain evidence="1 2">DSM 111018</strain>
    </source>
</reference>
<dbReference type="RefSeq" id="WP_197115674.1">
    <property type="nucleotide sequence ID" value="NZ_JACBXQ010000004.1"/>
</dbReference>
<name>A0ABS0LTH7_9LACT</name>
<keyword evidence="2" id="KW-1185">Reference proteome</keyword>
<dbReference type="EMBL" id="JACBXQ010000004">
    <property type="protein sequence ID" value="MBG9986760.1"/>
    <property type="molecule type" value="Genomic_DNA"/>
</dbReference>
<gene>
    <name evidence="1" type="ORF">HZY91_07600</name>
</gene>
<evidence type="ECO:0000313" key="1">
    <source>
        <dbReference type="EMBL" id="MBG9986760.1"/>
    </source>
</evidence>
<dbReference type="Proteomes" id="UP000721415">
    <property type="component" value="Unassembled WGS sequence"/>
</dbReference>
<evidence type="ECO:0008006" key="3">
    <source>
        <dbReference type="Google" id="ProtNLM"/>
    </source>
</evidence>
<organism evidence="1 2">
    <name type="scientific">Facklamia lactis</name>
    <dbReference type="NCBI Taxonomy" id="2749967"/>
    <lineage>
        <taxon>Bacteria</taxon>
        <taxon>Bacillati</taxon>
        <taxon>Bacillota</taxon>
        <taxon>Bacilli</taxon>
        <taxon>Lactobacillales</taxon>
        <taxon>Aerococcaceae</taxon>
        <taxon>Facklamia</taxon>
    </lineage>
</organism>
<comment type="caution">
    <text evidence="1">The sequence shown here is derived from an EMBL/GenBank/DDBJ whole genome shotgun (WGS) entry which is preliminary data.</text>
</comment>
<proteinExistence type="predicted"/>